<evidence type="ECO:0000313" key="2">
    <source>
        <dbReference type="Proteomes" id="UP000681315"/>
    </source>
</evidence>
<sequence length="361" mass="42373">MKKVLFLLNMFILTTATSCKDKNIVENLDSKCNNASKVIFKIDERTEFLRTIFNLAVIDDLPEDLQACETDYLKRVNGQFLQHRNHPLINWIYDNESIGIDFSTIGLMFKDFEHFEFDERYSEELKFYGLTRNTVDTLIPLMKDFYATTEFKKFFKSNEHYYTNAISKLESQVSEEKLFDKVLDFYQSRQEDLELIVFVELTNNANNKAVSFYDGYNPKRRAMILANICDLPSEPTGNNEIMELENHIRGQIYHEASHLFTTELLENHIGDLNQYKSMCEDCGDMEIKDKIDHLIVYPLQELISYRTFGKDDGHNFYLNKCQDVRKDIYRQLSAYQPQDGIPFAQTYIACMNLIKQSASEE</sequence>
<evidence type="ECO:0000313" key="1">
    <source>
        <dbReference type="EMBL" id="MBO3100043.1"/>
    </source>
</evidence>
<dbReference type="RefSeq" id="WP_208235150.1">
    <property type="nucleotide sequence ID" value="NZ_JAGEVG010000027.1"/>
</dbReference>
<name>A0ABS3SYR1_9FLAO</name>
<keyword evidence="2" id="KW-1185">Reference proteome</keyword>
<dbReference type="PROSITE" id="PS51257">
    <property type="entry name" value="PROKAR_LIPOPROTEIN"/>
    <property type="match status" value="1"/>
</dbReference>
<gene>
    <name evidence="1" type="ORF">J4051_17355</name>
</gene>
<accession>A0ABS3SYR1</accession>
<proteinExistence type="predicted"/>
<dbReference type="EMBL" id="JAGEVG010000027">
    <property type="protein sequence ID" value="MBO3100043.1"/>
    <property type="molecule type" value="Genomic_DNA"/>
</dbReference>
<comment type="caution">
    <text evidence="1">The sequence shown here is derived from an EMBL/GenBank/DDBJ whole genome shotgun (WGS) entry which is preliminary data.</text>
</comment>
<dbReference type="Pfam" id="PF16286">
    <property type="entry name" value="DUF4932"/>
    <property type="match status" value="1"/>
</dbReference>
<organism evidence="1 2">
    <name type="scientific">Gelidibacter pelagius</name>
    <dbReference type="NCBI Taxonomy" id="2819985"/>
    <lineage>
        <taxon>Bacteria</taxon>
        <taxon>Pseudomonadati</taxon>
        <taxon>Bacteroidota</taxon>
        <taxon>Flavobacteriia</taxon>
        <taxon>Flavobacteriales</taxon>
        <taxon>Flavobacteriaceae</taxon>
        <taxon>Gelidibacter</taxon>
    </lineage>
</organism>
<dbReference type="Proteomes" id="UP000681315">
    <property type="component" value="Unassembled WGS sequence"/>
</dbReference>
<reference evidence="1 2" key="1">
    <citation type="submission" date="2021-03" db="EMBL/GenBank/DDBJ databases">
        <title>Gelidibacter sp. nov., isolated from costal sediment.</title>
        <authorList>
            <person name="Lun K.-Y."/>
        </authorList>
    </citation>
    <scope>NUCLEOTIDE SEQUENCE [LARGE SCALE GENOMIC DNA]</scope>
    <source>
        <strain evidence="1 2">DF109</strain>
    </source>
</reference>
<protein>
    <submittedName>
        <fullName evidence="1">DUF4932 domain-containing protein</fullName>
    </submittedName>
</protein>
<dbReference type="InterPro" id="IPR032560">
    <property type="entry name" value="DUF4932"/>
</dbReference>